<evidence type="ECO:0000313" key="2">
    <source>
        <dbReference type="Proteomes" id="UP000694701"/>
    </source>
</evidence>
<accession>A0A8C2FTT2</accession>
<organism evidence="1 2">
    <name type="scientific">Cyprinus carpio</name>
    <name type="common">Common carp</name>
    <dbReference type="NCBI Taxonomy" id="7962"/>
    <lineage>
        <taxon>Eukaryota</taxon>
        <taxon>Metazoa</taxon>
        <taxon>Chordata</taxon>
        <taxon>Craniata</taxon>
        <taxon>Vertebrata</taxon>
        <taxon>Euteleostomi</taxon>
        <taxon>Actinopterygii</taxon>
        <taxon>Neopterygii</taxon>
        <taxon>Teleostei</taxon>
        <taxon>Ostariophysi</taxon>
        <taxon>Cypriniformes</taxon>
        <taxon>Cyprinidae</taxon>
        <taxon>Cyprininae</taxon>
        <taxon>Cyprinus</taxon>
    </lineage>
</organism>
<dbReference type="AlphaFoldDB" id="A0A8C2FTT2"/>
<dbReference type="Proteomes" id="UP000694701">
    <property type="component" value="Unplaced"/>
</dbReference>
<name>A0A8C2FTT2_CYPCA</name>
<evidence type="ECO:0008006" key="3">
    <source>
        <dbReference type="Google" id="ProtNLM"/>
    </source>
</evidence>
<dbReference type="Pfam" id="PF19193">
    <property type="entry name" value="Tectonin"/>
    <property type="match status" value="1"/>
</dbReference>
<protein>
    <recommendedName>
        <fullName evidence="3">Fish-egg lectin-like</fullName>
    </recommendedName>
</protein>
<sequence>MGWEIKCKNVLYIFKGKESCLRRGEGSDLSFRVVYSPTSIVGVTPLDDVFCLNKDANNIGAYSNFPWTQLPGKLKYYSCGPYSCWVVNAAGNIIIRRVRIENRCDHALGESMSMVDVETDGSVFAVDTQGVGVTISNPPGSSWTNIVICLNGHKHVTFDLGRLYVICSDGSIMRCI</sequence>
<dbReference type="Ensembl" id="ENSCCRT00020067551.1">
    <property type="protein sequence ID" value="ENSCCRP00020061341.1"/>
    <property type="gene ID" value="ENSCCRG00020029013.1"/>
</dbReference>
<proteinExistence type="predicted"/>
<dbReference type="InterPro" id="IPR006624">
    <property type="entry name" value="Beta-propeller_rpt_TECPR"/>
</dbReference>
<dbReference type="SMART" id="SM00706">
    <property type="entry name" value="TECPR"/>
    <property type="match status" value="2"/>
</dbReference>
<evidence type="ECO:0000313" key="1">
    <source>
        <dbReference type="Ensembl" id="ENSCCRP00020061341.1"/>
    </source>
</evidence>
<reference evidence="1" key="1">
    <citation type="submission" date="2025-08" db="UniProtKB">
        <authorList>
            <consortium name="Ensembl"/>
        </authorList>
    </citation>
    <scope>IDENTIFICATION</scope>
</reference>